<proteinExistence type="predicted"/>
<feature type="compositionally biased region" description="Low complexity" evidence="1">
    <location>
        <begin position="71"/>
        <end position="92"/>
    </location>
</feature>
<accession>A0A165PQB7</accession>
<dbReference type="EMBL" id="KV425888">
    <property type="protein sequence ID" value="KZW02518.1"/>
    <property type="molecule type" value="Genomic_DNA"/>
</dbReference>
<sequence length="300" mass="32889">MAPLGLTHNHGFALPRNDFAWSPRSQEAHRPLSGAQNLHRDAQLVPATTKKIAVDPETAWWNCYHSQGVRASSSTGASSCSTSSRSSTSLATPPQDNVSLVGGACSHSEGLKGTMTPKHIALLEQTCYEAHVWELNAASQKMSNTSEVMLREKGYYDTSGFVPPGDWMFALEARLMEQPEPHTDFCVAPVARRTLPLPIDPFAANAYTGDHPLYSAATTTPMTSGPREPLLFAPVRPRKLQTRRKQDSIKWNIFLGKHDAQWGNNAGGRDGLESLRLVDQLEMDLGRGRSCTRRPLRGSA</sequence>
<protein>
    <submittedName>
        <fullName evidence="2">Uncharacterized protein</fullName>
    </submittedName>
</protein>
<reference evidence="2 3" key="1">
    <citation type="journal article" date="2016" name="Mol. Biol. Evol.">
        <title>Comparative Genomics of Early-Diverging Mushroom-Forming Fungi Provides Insights into the Origins of Lignocellulose Decay Capabilities.</title>
        <authorList>
            <person name="Nagy L.G."/>
            <person name="Riley R."/>
            <person name="Tritt A."/>
            <person name="Adam C."/>
            <person name="Daum C."/>
            <person name="Floudas D."/>
            <person name="Sun H."/>
            <person name="Yadav J.S."/>
            <person name="Pangilinan J."/>
            <person name="Larsson K.H."/>
            <person name="Matsuura K."/>
            <person name="Barry K."/>
            <person name="Labutti K."/>
            <person name="Kuo R."/>
            <person name="Ohm R.A."/>
            <person name="Bhattacharya S.S."/>
            <person name="Shirouzu T."/>
            <person name="Yoshinaga Y."/>
            <person name="Martin F.M."/>
            <person name="Grigoriev I.V."/>
            <person name="Hibbett D.S."/>
        </authorList>
    </citation>
    <scope>NUCLEOTIDE SEQUENCE [LARGE SCALE GENOMIC DNA]</scope>
    <source>
        <strain evidence="2 3">HHB12029</strain>
    </source>
</reference>
<organism evidence="2 3">
    <name type="scientific">Exidia glandulosa HHB12029</name>
    <dbReference type="NCBI Taxonomy" id="1314781"/>
    <lineage>
        <taxon>Eukaryota</taxon>
        <taxon>Fungi</taxon>
        <taxon>Dikarya</taxon>
        <taxon>Basidiomycota</taxon>
        <taxon>Agaricomycotina</taxon>
        <taxon>Agaricomycetes</taxon>
        <taxon>Auriculariales</taxon>
        <taxon>Exidiaceae</taxon>
        <taxon>Exidia</taxon>
    </lineage>
</organism>
<gene>
    <name evidence="2" type="ORF">EXIGLDRAFT_734626</name>
</gene>
<name>A0A165PQB7_EXIGL</name>
<evidence type="ECO:0000313" key="2">
    <source>
        <dbReference type="EMBL" id="KZW02518.1"/>
    </source>
</evidence>
<dbReference type="InParanoid" id="A0A165PQB7"/>
<dbReference type="Proteomes" id="UP000077266">
    <property type="component" value="Unassembled WGS sequence"/>
</dbReference>
<dbReference type="AlphaFoldDB" id="A0A165PQB7"/>
<evidence type="ECO:0000313" key="3">
    <source>
        <dbReference type="Proteomes" id="UP000077266"/>
    </source>
</evidence>
<evidence type="ECO:0000256" key="1">
    <source>
        <dbReference type="SAM" id="MobiDB-lite"/>
    </source>
</evidence>
<feature type="region of interest" description="Disordered" evidence="1">
    <location>
        <begin position="70"/>
        <end position="98"/>
    </location>
</feature>
<keyword evidence="3" id="KW-1185">Reference proteome</keyword>